<dbReference type="GO" id="GO:0005524">
    <property type="term" value="F:ATP binding"/>
    <property type="evidence" value="ECO:0007669"/>
    <property type="project" value="InterPro"/>
</dbReference>
<dbReference type="PANTHER" id="PTHR42798:SF7">
    <property type="entry name" value="ALPHA-D-RIBOSE 1-METHYLPHOSPHONATE 5-TRIPHOSPHATE SYNTHASE SUBUNIT PHNL"/>
    <property type="match status" value="1"/>
</dbReference>
<dbReference type="InterPro" id="IPR003439">
    <property type="entry name" value="ABC_transporter-like_ATP-bd"/>
</dbReference>
<dbReference type="SUPFAM" id="SSF52540">
    <property type="entry name" value="P-loop containing nucleoside triphosphate hydrolases"/>
    <property type="match status" value="1"/>
</dbReference>
<dbReference type="Gene3D" id="3.40.50.300">
    <property type="entry name" value="P-loop containing nucleotide triphosphate hydrolases"/>
    <property type="match status" value="1"/>
</dbReference>
<evidence type="ECO:0000259" key="2">
    <source>
        <dbReference type="Pfam" id="PF00005"/>
    </source>
</evidence>
<evidence type="ECO:0000313" key="3">
    <source>
        <dbReference type="EMBL" id="CAD7239488.1"/>
    </source>
</evidence>
<name>A0A7R8WWF6_9CRUS</name>
<comment type="similarity">
    <text evidence="1">Belongs to the ABC transporter superfamily.</text>
</comment>
<organism evidence="3">
    <name type="scientific">Cyprideis torosa</name>
    <dbReference type="NCBI Taxonomy" id="163714"/>
    <lineage>
        <taxon>Eukaryota</taxon>
        <taxon>Metazoa</taxon>
        <taxon>Ecdysozoa</taxon>
        <taxon>Arthropoda</taxon>
        <taxon>Crustacea</taxon>
        <taxon>Oligostraca</taxon>
        <taxon>Ostracoda</taxon>
        <taxon>Podocopa</taxon>
        <taxon>Podocopida</taxon>
        <taxon>Cytherocopina</taxon>
        <taxon>Cytheroidea</taxon>
        <taxon>Cytherideidae</taxon>
        <taxon>Cyprideis</taxon>
    </lineage>
</organism>
<dbReference type="AlphaFoldDB" id="A0A7R8WWF6"/>
<dbReference type="GO" id="GO:0016887">
    <property type="term" value="F:ATP hydrolysis activity"/>
    <property type="evidence" value="ECO:0007669"/>
    <property type="project" value="InterPro"/>
</dbReference>
<dbReference type="EMBL" id="OB727996">
    <property type="protein sequence ID" value="CAD7239488.1"/>
    <property type="molecule type" value="Genomic_DNA"/>
</dbReference>
<proteinExistence type="inferred from homology"/>
<sequence>MEYLEQVGLADWADHYPNQMSGGQQQRVAIARALISDPKLILADEPTGALDSTTSKEVMEIFKH</sequence>
<feature type="non-terminal residue" evidence="3">
    <location>
        <position position="64"/>
    </location>
</feature>
<dbReference type="OrthoDB" id="6373771at2759"/>
<reference evidence="3" key="1">
    <citation type="submission" date="2020-11" db="EMBL/GenBank/DDBJ databases">
        <authorList>
            <person name="Tran Van P."/>
        </authorList>
    </citation>
    <scope>NUCLEOTIDE SEQUENCE</scope>
</reference>
<dbReference type="InterPro" id="IPR027417">
    <property type="entry name" value="P-loop_NTPase"/>
</dbReference>
<dbReference type="PANTHER" id="PTHR42798">
    <property type="entry name" value="LIPOPROTEIN-RELEASING SYSTEM ATP-BINDING PROTEIN LOLD"/>
    <property type="match status" value="1"/>
</dbReference>
<evidence type="ECO:0000256" key="1">
    <source>
        <dbReference type="ARBA" id="ARBA00005417"/>
    </source>
</evidence>
<dbReference type="Pfam" id="PF00005">
    <property type="entry name" value="ABC_tran"/>
    <property type="match status" value="1"/>
</dbReference>
<protein>
    <recommendedName>
        <fullName evidence="2">ABC transporter domain-containing protein</fullName>
    </recommendedName>
</protein>
<accession>A0A7R8WWF6</accession>
<feature type="domain" description="ABC transporter" evidence="2">
    <location>
        <begin position="2"/>
        <end position="47"/>
    </location>
</feature>
<gene>
    <name evidence="3" type="ORF">CTOB1V02_LOCUS17303</name>
</gene>